<feature type="region of interest" description="Disordered" evidence="2">
    <location>
        <begin position="731"/>
        <end position="775"/>
    </location>
</feature>
<feature type="region of interest" description="Disordered" evidence="2">
    <location>
        <begin position="899"/>
        <end position="936"/>
    </location>
</feature>
<sequence>MPIFHSIGPRLGTANISSPRRSKLLGYRIQLGHWHEKDRHCPRSKPSAKDDFVVVDVNGVHEVHLSFCECEGNGTPIQQLLRAGLFPATPTNPRTAATIRVLRHFHLSFLESASGVFEYYTGLARQTDNTGLEKSRDRYDEFLRMTKEWRNLQMLKRAGRGHDPNGITATQPGECALLCPACPQPGKNLPDDWQRCAEERRFLYALFLAIDANFRLRRKDVSSEKKDPGLADGLSFFCETDVYMTHVKKHWNDRQARSRCVAHDAVDKPDRDARGTASSGIGAVDCARHNMKRPLSVGDTQLGERYINMDFMFFRSILGSQLVQFFVYNNDLLSIDRDNRYFVFLVPKFHLPAHIEECNLRFSFNLTRFAGMTDGEAPERGWSATNHLAGSTMNMGPGSRRDALNDFFNDQNHKKIISLGKTMLKKVKEAAPRVIETKQALISLESGFESGTIKTWSDMATAWEGAAAQRPNPFPNPFESKGKGDQLPRVRRELAEEAARREATGTEDPGMIRNDMHVTELIAGGLHLEEQQRALAADISALGTHPTDRQRTAIVERASKLRRKVLAWIDIHAQFFPIAEDLHQQADNARADVAASQAEGIPGTSVTEIKLWLPSAIRGRAGGPSERDGCTTEIMTYELRMRVGEANEALALIRRLLLVRTHLLLQKDRYSREVKANTRSNTQITTLNERIRRAVAQYQAAWHALRVLGEQLQSHEWATTLKELKADDVRGMPRKHFGDPARQRGSKAASGTTEEPLVLRPEGEESRAKRSKGRAQDPLPLSWIWIQATEGRKDGESEEMDEALRIEWARTRARALRWEEELDLLEEEMRRISEFLIWRGNWWQERIALKSRPEYDAFGEGERAYALRQAAIQRGLQDAFSREWAALPAYIADARARAAAAAGGSEPERDDGVGATDAEEVDDDDVDDPVPMGPPGAVLVAELEG</sequence>
<dbReference type="InterPro" id="IPR041457">
    <property type="entry name" value="CxC2_KDZ-assoc"/>
</dbReference>
<evidence type="ECO:0000313" key="5">
    <source>
        <dbReference type="Proteomes" id="UP000613580"/>
    </source>
</evidence>
<keyword evidence="5" id="KW-1185">Reference proteome</keyword>
<protein>
    <recommendedName>
        <fullName evidence="3">CxC2-like cysteine cluster KDZ transposase-associated domain-containing protein</fullName>
    </recommendedName>
</protein>
<dbReference type="Pfam" id="PF18803">
    <property type="entry name" value="CxC2"/>
    <property type="match status" value="1"/>
</dbReference>
<dbReference type="EMBL" id="JACAZE010000013">
    <property type="protein sequence ID" value="KAF7300467.1"/>
    <property type="molecule type" value="Genomic_DNA"/>
</dbReference>
<feature type="compositionally biased region" description="Acidic residues" evidence="2">
    <location>
        <begin position="917"/>
        <end position="928"/>
    </location>
</feature>
<dbReference type="Proteomes" id="UP000613580">
    <property type="component" value="Unassembled WGS sequence"/>
</dbReference>
<dbReference type="InterPro" id="IPR040521">
    <property type="entry name" value="KDZ"/>
</dbReference>
<dbReference type="OrthoDB" id="3261436at2759"/>
<proteinExistence type="predicted"/>
<dbReference type="PANTHER" id="PTHR33096">
    <property type="entry name" value="CXC2 DOMAIN-CONTAINING PROTEIN"/>
    <property type="match status" value="1"/>
</dbReference>
<evidence type="ECO:0000259" key="3">
    <source>
        <dbReference type="Pfam" id="PF18803"/>
    </source>
</evidence>
<reference evidence="4" key="1">
    <citation type="submission" date="2020-05" db="EMBL/GenBank/DDBJ databases">
        <title>Mycena genomes resolve the evolution of fungal bioluminescence.</title>
        <authorList>
            <person name="Tsai I.J."/>
        </authorList>
    </citation>
    <scope>NUCLEOTIDE SEQUENCE</scope>
    <source>
        <strain evidence="4">110903Hualien_Pintung</strain>
    </source>
</reference>
<feature type="region of interest" description="Disordered" evidence="2">
    <location>
        <begin position="468"/>
        <end position="488"/>
    </location>
</feature>
<evidence type="ECO:0000256" key="2">
    <source>
        <dbReference type="SAM" id="MobiDB-lite"/>
    </source>
</evidence>
<comment type="caution">
    <text evidence="4">The sequence shown here is derived from an EMBL/GenBank/DDBJ whole genome shotgun (WGS) entry which is preliminary data.</text>
</comment>
<accession>A0A8H6W0G5</accession>
<evidence type="ECO:0000313" key="4">
    <source>
        <dbReference type="EMBL" id="KAF7300467.1"/>
    </source>
</evidence>
<dbReference type="Pfam" id="PF18758">
    <property type="entry name" value="KDZ"/>
    <property type="match status" value="1"/>
</dbReference>
<gene>
    <name evidence="4" type="ORF">HMN09_00930700</name>
</gene>
<keyword evidence="1" id="KW-0175">Coiled coil</keyword>
<name>A0A8H6W0G5_MYCCL</name>
<evidence type="ECO:0000256" key="1">
    <source>
        <dbReference type="SAM" id="Coils"/>
    </source>
</evidence>
<feature type="coiled-coil region" evidence="1">
    <location>
        <begin position="808"/>
        <end position="835"/>
    </location>
</feature>
<organism evidence="4 5">
    <name type="scientific">Mycena chlorophos</name>
    <name type="common">Agaric fungus</name>
    <name type="synonym">Agaricus chlorophos</name>
    <dbReference type="NCBI Taxonomy" id="658473"/>
    <lineage>
        <taxon>Eukaryota</taxon>
        <taxon>Fungi</taxon>
        <taxon>Dikarya</taxon>
        <taxon>Basidiomycota</taxon>
        <taxon>Agaricomycotina</taxon>
        <taxon>Agaricomycetes</taxon>
        <taxon>Agaricomycetidae</taxon>
        <taxon>Agaricales</taxon>
        <taxon>Marasmiineae</taxon>
        <taxon>Mycenaceae</taxon>
        <taxon>Mycena</taxon>
    </lineage>
</organism>
<dbReference type="AlphaFoldDB" id="A0A8H6W0G5"/>
<feature type="domain" description="CxC2-like cysteine cluster KDZ transposase-associated" evidence="3">
    <location>
        <begin position="25"/>
        <end position="131"/>
    </location>
</feature>
<feature type="compositionally biased region" description="Basic and acidic residues" evidence="2">
    <location>
        <begin position="731"/>
        <end position="742"/>
    </location>
</feature>
<dbReference type="PANTHER" id="PTHR33096:SF1">
    <property type="entry name" value="CXC1-LIKE CYSTEINE CLUSTER ASSOCIATED WITH KDZ TRANSPOSASES DOMAIN-CONTAINING PROTEIN"/>
    <property type="match status" value="1"/>
</dbReference>